<dbReference type="EMBL" id="GG662749">
    <property type="protein sequence ID" value="EWS75258.1"/>
    <property type="molecule type" value="Genomic_DNA"/>
</dbReference>
<accession>W7XET1</accession>
<dbReference type="Proteomes" id="UP000009168">
    <property type="component" value="Unassembled WGS sequence"/>
</dbReference>
<dbReference type="KEGG" id="tet:TTHERM_000083539"/>
<dbReference type="GeneID" id="24437169"/>
<evidence type="ECO:0000313" key="2">
    <source>
        <dbReference type="Proteomes" id="UP000009168"/>
    </source>
</evidence>
<protein>
    <submittedName>
        <fullName evidence="1">Uncharacterized protein</fullName>
    </submittedName>
</protein>
<dbReference type="AlphaFoldDB" id="W7XET1"/>
<dbReference type="InParanoid" id="W7XET1"/>
<reference evidence="2" key="1">
    <citation type="journal article" date="2006" name="PLoS Biol.">
        <title>Macronuclear genome sequence of the ciliate Tetrahymena thermophila, a model eukaryote.</title>
        <authorList>
            <person name="Eisen J.A."/>
            <person name="Coyne R.S."/>
            <person name="Wu M."/>
            <person name="Wu D."/>
            <person name="Thiagarajan M."/>
            <person name="Wortman J.R."/>
            <person name="Badger J.H."/>
            <person name="Ren Q."/>
            <person name="Amedeo P."/>
            <person name="Jones K.M."/>
            <person name="Tallon L.J."/>
            <person name="Delcher A.L."/>
            <person name="Salzberg S.L."/>
            <person name="Silva J.C."/>
            <person name="Haas B.J."/>
            <person name="Majoros W.H."/>
            <person name="Farzad M."/>
            <person name="Carlton J.M."/>
            <person name="Smith R.K. Jr."/>
            <person name="Garg J."/>
            <person name="Pearlman R.E."/>
            <person name="Karrer K.M."/>
            <person name="Sun L."/>
            <person name="Manning G."/>
            <person name="Elde N.C."/>
            <person name="Turkewitz A.P."/>
            <person name="Asai D.J."/>
            <person name="Wilkes D.E."/>
            <person name="Wang Y."/>
            <person name="Cai H."/>
            <person name="Collins K."/>
            <person name="Stewart B.A."/>
            <person name="Lee S.R."/>
            <person name="Wilamowska K."/>
            <person name="Weinberg Z."/>
            <person name="Ruzzo W.L."/>
            <person name="Wloga D."/>
            <person name="Gaertig J."/>
            <person name="Frankel J."/>
            <person name="Tsao C.-C."/>
            <person name="Gorovsky M.A."/>
            <person name="Keeling P.J."/>
            <person name="Waller R.F."/>
            <person name="Patron N.J."/>
            <person name="Cherry J.M."/>
            <person name="Stover N.A."/>
            <person name="Krieger C.J."/>
            <person name="del Toro C."/>
            <person name="Ryder H.F."/>
            <person name="Williamson S.C."/>
            <person name="Barbeau R.A."/>
            <person name="Hamilton E.P."/>
            <person name="Orias E."/>
        </authorList>
    </citation>
    <scope>NUCLEOTIDE SEQUENCE [LARGE SCALE GENOMIC DNA]</scope>
    <source>
        <strain evidence="2">SB210</strain>
    </source>
</reference>
<gene>
    <name evidence="1" type="ORF">TTHERM_000083539</name>
</gene>
<evidence type="ECO:0000313" key="1">
    <source>
        <dbReference type="EMBL" id="EWS75258.1"/>
    </source>
</evidence>
<organism evidence="1 2">
    <name type="scientific">Tetrahymena thermophila (strain SB210)</name>
    <dbReference type="NCBI Taxonomy" id="312017"/>
    <lineage>
        <taxon>Eukaryota</taxon>
        <taxon>Sar</taxon>
        <taxon>Alveolata</taxon>
        <taxon>Ciliophora</taxon>
        <taxon>Intramacronucleata</taxon>
        <taxon>Oligohymenophorea</taxon>
        <taxon>Hymenostomatida</taxon>
        <taxon>Tetrahymenina</taxon>
        <taxon>Tetrahymenidae</taxon>
        <taxon>Tetrahymena</taxon>
    </lineage>
</organism>
<sequence length="130" mass="15495">MFFKNHSFASLKKSQEQDCQEIIDRIKSFLFATVLKNEICFQVKRFQGLNFAINSIDELKFVLSFRLKFVLPQNFFCLISQRAYQTLALRIFRRQVSFFFKNAISIQSSSSKLSLTHYLQLMRFEIKNQQ</sequence>
<proteinExistence type="predicted"/>
<keyword evidence="2" id="KW-1185">Reference proteome</keyword>
<name>W7XET1_TETTS</name>
<dbReference type="RefSeq" id="XP_012652249.1">
    <property type="nucleotide sequence ID" value="XM_012796795.1"/>
</dbReference>